<gene>
    <name evidence="3" type="ORF">ABCQ75_12725</name>
</gene>
<dbReference type="InterPro" id="IPR002994">
    <property type="entry name" value="Surf1/Shy1"/>
</dbReference>
<feature type="transmembrane region" description="Helical" evidence="1">
    <location>
        <begin position="220"/>
        <end position="241"/>
    </location>
</feature>
<name>A0ABU9X1Q8_9MICC</name>
<keyword evidence="1" id="KW-0472">Membrane</keyword>
<reference evidence="3 4" key="1">
    <citation type="submission" date="2024-05" db="EMBL/GenBank/DDBJ databases">
        <title>Sinomonas sp. nov., isolated from a waste landfill.</title>
        <authorList>
            <person name="Zhao Y."/>
        </authorList>
    </citation>
    <scope>NUCLEOTIDE SEQUENCE [LARGE SCALE GENOMIC DNA]</scope>
    <source>
        <strain evidence="3 4">CCTCC AB2014300</strain>
    </source>
</reference>
<evidence type="ECO:0000313" key="4">
    <source>
        <dbReference type="Proteomes" id="UP001422074"/>
    </source>
</evidence>
<dbReference type="RefSeq" id="WP_345885743.1">
    <property type="nucleotide sequence ID" value="NZ_JBDFRB010000012.1"/>
</dbReference>
<protein>
    <recommendedName>
        <fullName evidence="1">SURF1-like protein</fullName>
    </recommendedName>
</protein>
<evidence type="ECO:0000313" key="3">
    <source>
        <dbReference type="EMBL" id="MEN2745392.1"/>
    </source>
</evidence>
<accession>A0ABU9X1Q8</accession>
<keyword evidence="1" id="KW-0812">Transmembrane</keyword>
<dbReference type="Proteomes" id="UP001422074">
    <property type="component" value="Unassembled WGS sequence"/>
</dbReference>
<feature type="transmembrane region" description="Helical" evidence="1">
    <location>
        <begin position="12"/>
        <end position="32"/>
    </location>
</feature>
<sequence length="296" mass="31753">MLRTALKPQWIAALLGALVVSGVFVLLSQWQFSRSVTEAPPVVRSTEEVRPLTDVLEPGQPFTAQVADQMVGARGSFDASRQVLVRDRLQDGRAGWWVVTAFTVDGAPSVGGESGVVIPVARGWVPSPEEADPPPSGILELTGRLLPSEGPEPGRDLAPGQVATLSVAQLVNLWDAPSYTGFIASMSEEGPDGDVSAAAGSGALEPLTIAPQPIEQPVNWLNIFYAVEWVVFAGFAVFLWWRLVRDDWVRTQEALADEAEAREAEARAAGTQPSSTPHRTDPEAQEAPEENSRGLQ</sequence>
<dbReference type="EMBL" id="JBDFRB010000012">
    <property type="protein sequence ID" value="MEN2745392.1"/>
    <property type="molecule type" value="Genomic_DNA"/>
</dbReference>
<keyword evidence="1" id="KW-1003">Cell membrane</keyword>
<comment type="similarity">
    <text evidence="1">Belongs to the SURF1 family.</text>
</comment>
<dbReference type="PROSITE" id="PS50895">
    <property type="entry name" value="SURF1"/>
    <property type="match status" value="1"/>
</dbReference>
<proteinExistence type="inferred from homology"/>
<feature type="region of interest" description="Disordered" evidence="2">
    <location>
        <begin position="257"/>
        <end position="296"/>
    </location>
</feature>
<comment type="caution">
    <text evidence="3">The sequence shown here is derived from an EMBL/GenBank/DDBJ whole genome shotgun (WGS) entry which is preliminary data.</text>
</comment>
<comment type="subcellular location">
    <subcellularLocation>
        <location evidence="1">Cell membrane</location>
        <topology evidence="1">Multi-pass membrane protein</topology>
    </subcellularLocation>
</comment>
<keyword evidence="4" id="KW-1185">Reference proteome</keyword>
<keyword evidence="1" id="KW-1133">Transmembrane helix</keyword>
<dbReference type="Pfam" id="PF02104">
    <property type="entry name" value="SURF1"/>
    <property type="match status" value="1"/>
</dbReference>
<evidence type="ECO:0000256" key="2">
    <source>
        <dbReference type="SAM" id="MobiDB-lite"/>
    </source>
</evidence>
<evidence type="ECO:0000256" key="1">
    <source>
        <dbReference type="RuleBase" id="RU363076"/>
    </source>
</evidence>
<organism evidence="3 4">
    <name type="scientific">Sinomonas halotolerans</name>
    <dbReference type="NCBI Taxonomy" id="1644133"/>
    <lineage>
        <taxon>Bacteria</taxon>
        <taxon>Bacillati</taxon>
        <taxon>Actinomycetota</taxon>
        <taxon>Actinomycetes</taxon>
        <taxon>Micrococcales</taxon>
        <taxon>Micrococcaceae</taxon>
        <taxon>Sinomonas</taxon>
    </lineage>
</organism>